<dbReference type="EMBL" id="GBXM01100281">
    <property type="protein sequence ID" value="JAH08296.1"/>
    <property type="molecule type" value="Transcribed_RNA"/>
</dbReference>
<evidence type="ECO:0000313" key="2">
    <source>
        <dbReference type="EMBL" id="JAH08296.1"/>
    </source>
</evidence>
<proteinExistence type="predicted"/>
<dbReference type="AlphaFoldDB" id="A0A0E9PUL1"/>
<organism evidence="2">
    <name type="scientific">Anguilla anguilla</name>
    <name type="common">European freshwater eel</name>
    <name type="synonym">Muraena anguilla</name>
    <dbReference type="NCBI Taxonomy" id="7936"/>
    <lineage>
        <taxon>Eukaryota</taxon>
        <taxon>Metazoa</taxon>
        <taxon>Chordata</taxon>
        <taxon>Craniata</taxon>
        <taxon>Vertebrata</taxon>
        <taxon>Euteleostomi</taxon>
        <taxon>Actinopterygii</taxon>
        <taxon>Neopterygii</taxon>
        <taxon>Teleostei</taxon>
        <taxon>Anguilliformes</taxon>
        <taxon>Anguillidae</taxon>
        <taxon>Anguilla</taxon>
    </lineage>
</organism>
<protein>
    <submittedName>
        <fullName evidence="2">Uncharacterized protein</fullName>
    </submittedName>
</protein>
<accession>A0A0E9PUL1</accession>
<evidence type="ECO:0000256" key="1">
    <source>
        <dbReference type="SAM" id="MobiDB-lite"/>
    </source>
</evidence>
<reference evidence="2" key="2">
    <citation type="journal article" date="2015" name="Fish Shellfish Immunol.">
        <title>Early steps in the European eel (Anguilla anguilla)-Vibrio vulnificus interaction in the gills: Role of the RtxA13 toxin.</title>
        <authorList>
            <person name="Callol A."/>
            <person name="Pajuelo D."/>
            <person name="Ebbesson L."/>
            <person name="Teles M."/>
            <person name="MacKenzie S."/>
            <person name="Amaro C."/>
        </authorList>
    </citation>
    <scope>NUCLEOTIDE SEQUENCE</scope>
</reference>
<feature type="region of interest" description="Disordered" evidence="1">
    <location>
        <begin position="1"/>
        <end position="24"/>
    </location>
</feature>
<sequence>MNMNKLKLAETSDNQESTLKFSGC</sequence>
<feature type="compositionally biased region" description="Polar residues" evidence="1">
    <location>
        <begin position="11"/>
        <end position="24"/>
    </location>
</feature>
<name>A0A0E9PUL1_ANGAN</name>
<reference evidence="2" key="1">
    <citation type="submission" date="2014-11" db="EMBL/GenBank/DDBJ databases">
        <authorList>
            <person name="Amaro Gonzalez C."/>
        </authorList>
    </citation>
    <scope>NUCLEOTIDE SEQUENCE</scope>
</reference>